<reference evidence="3" key="1">
    <citation type="submission" date="2023-03" db="EMBL/GenBank/DDBJ databases">
        <title>Complete genome of Cladonia borealis.</title>
        <authorList>
            <person name="Park H."/>
        </authorList>
    </citation>
    <scope>NUCLEOTIDE SEQUENCE</scope>
    <source>
        <strain evidence="3">ANT050790</strain>
    </source>
</reference>
<dbReference type="PANTHER" id="PTHR31668:SF4">
    <property type="entry name" value="TRANSCRIPTIONAL ACTIVATOR PROTEIN DAL81"/>
    <property type="match status" value="1"/>
</dbReference>
<dbReference type="GO" id="GO:0000981">
    <property type="term" value="F:DNA-binding transcription factor activity, RNA polymerase II-specific"/>
    <property type="evidence" value="ECO:0007669"/>
    <property type="project" value="InterPro"/>
</dbReference>
<dbReference type="Pfam" id="PF00172">
    <property type="entry name" value="Zn_clus"/>
    <property type="match status" value="1"/>
</dbReference>
<dbReference type="EMBL" id="JAFEKC020000001">
    <property type="protein sequence ID" value="KAK0517530.1"/>
    <property type="molecule type" value="Genomic_DNA"/>
</dbReference>
<dbReference type="GO" id="GO:0008270">
    <property type="term" value="F:zinc ion binding"/>
    <property type="evidence" value="ECO:0007669"/>
    <property type="project" value="InterPro"/>
</dbReference>
<evidence type="ECO:0000313" key="3">
    <source>
        <dbReference type="EMBL" id="KAK0517530.1"/>
    </source>
</evidence>
<dbReference type="InterPro" id="IPR036864">
    <property type="entry name" value="Zn2-C6_fun-type_DNA-bd_sf"/>
</dbReference>
<feature type="domain" description="Zn(2)-C6 fungal-type" evidence="2">
    <location>
        <begin position="18"/>
        <end position="48"/>
    </location>
</feature>
<dbReference type="Proteomes" id="UP001166286">
    <property type="component" value="Unassembled WGS sequence"/>
</dbReference>
<dbReference type="GO" id="GO:0005634">
    <property type="term" value="C:nucleus"/>
    <property type="evidence" value="ECO:0007669"/>
    <property type="project" value="TreeGrafter"/>
</dbReference>
<dbReference type="CDD" id="cd00067">
    <property type="entry name" value="GAL4"/>
    <property type="match status" value="1"/>
</dbReference>
<comment type="caution">
    <text evidence="3">The sequence shown here is derived from an EMBL/GenBank/DDBJ whole genome shotgun (WGS) entry which is preliminary data.</text>
</comment>
<dbReference type="PANTHER" id="PTHR31668">
    <property type="entry name" value="GLUCOSE TRANSPORT TRANSCRIPTION REGULATOR RGT1-RELATED-RELATED"/>
    <property type="match status" value="1"/>
</dbReference>
<dbReference type="AlphaFoldDB" id="A0AA39VA56"/>
<dbReference type="SMART" id="SM00066">
    <property type="entry name" value="GAL4"/>
    <property type="match status" value="1"/>
</dbReference>
<protein>
    <recommendedName>
        <fullName evidence="2">Zn(2)-C6 fungal-type domain-containing protein</fullName>
    </recommendedName>
</protein>
<evidence type="ECO:0000256" key="1">
    <source>
        <dbReference type="ARBA" id="ARBA00023242"/>
    </source>
</evidence>
<name>A0AA39VA56_9LECA</name>
<evidence type="ECO:0000259" key="2">
    <source>
        <dbReference type="PROSITE" id="PS50048"/>
    </source>
</evidence>
<dbReference type="SUPFAM" id="SSF57701">
    <property type="entry name" value="Zn2/Cys6 DNA-binding domain"/>
    <property type="match status" value="1"/>
</dbReference>
<keyword evidence="1" id="KW-0539">Nucleus</keyword>
<gene>
    <name evidence="3" type="ORF">JMJ35_000685</name>
</gene>
<keyword evidence="4" id="KW-1185">Reference proteome</keyword>
<organism evidence="3 4">
    <name type="scientific">Cladonia borealis</name>
    <dbReference type="NCBI Taxonomy" id="184061"/>
    <lineage>
        <taxon>Eukaryota</taxon>
        <taxon>Fungi</taxon>
        <taxon>Dikarya</taxon>
        <taxon>Ascomycota</taxon>
        <taxon>Pezizomycotina</taxon>
        <taxon>Lecanoromycetes</taxon>
        <taxon>OSLEUM clade</taxon>
        <taxon>Lecanoromycetidae</taxon>
        <taxon>Lecanorales</taxon>
        <taxon>Lecanorineae</taxon>
        <taxon>Cladoniaceae</taxon>
        <taxon>Cladonia</taxon>
    </lineage>
</organism>
<dbReference type="Gene3D" id="4.10.240.10">
    <property type="entry name" value="Zn(2)-C6 fungal-type DNA-binding domain"/>
    <property type="match status" value="1"/>
</dbReference>
<dbReference type="PROSITE" id="PS50048">
    <property type="entry name" value="ZN2_CY6_FUNGAL_2"/>
    <property type="match status" value="1"/>
</dbReference>
<accession>A0AA39VA56</accession>
<sequence>MAMLTNLAASSNDKTLSACDECRTRKLRCSGDPSGCSRCITDGIPCHYSRRKTMGRPRKRRREDEWNIYAAMEALQGAGNSSNRLEEDRHESQYLDDLPSHNSLGMGDLLRPNIGFDMDGYQDDNLDLQIQNPDLLSEYRAWDASQHVDGSSNYAATDPTQLQTSPSRINHDNIGGDPTNCACLPNLYSTLASFQSPPQPSFPYSMGLLRNAVRLGHTVVRCQICPKTYNTGVQNVMLLGTLVQMISNEYSKLLKHIEQRSANEDKITFRMGEHSLSWDSRHTGTPDCPMGINIDLSGAEWQMLARKAVRQGVLGSSNGTDSLMALIDAMRERQQSLHEGYCPDRHIAGHEHNVTKDAHDGGLANDRCLTVTFIDQLRKSLEALQL</sequence>
<dbReference type="GO" id="GO:0001080">
    <property type="term" value="P:nitrogen catabolite activation of transcription from RNA polymerase II promoter"/>
    <property type="evidence" value="ECO:0007669"/>
    <property type="project" value="TreeGrafter"/>
</dbReference>
<proteinExistence type="predicted"/>
<dbReference type="InterPro" id="IPR050797">
    <property type="entry name" value="Carb_Metab_Trans_Reg"/>
</dbReference>
<evidence type="ECO:0000313" key="4">
    <source>
        <dbReference type="Proteomes" id="UP001166286"/>
    </source>
</evidence>
<dbReference type="InterPro" id="IPR001138">
    <property type="entry name" value="Zn2Cys6_DnaBD"/>
</dbReference>
<dbReference type="PROSITE" id="PS00463">
    <property type="entry name" value="ZN2_CY6_FUNGAL_1"/>
    <property type="match status" value="1"/>
</dbReference>